<evidence type="ECO:0000256" key="2">
    <source>
        <dbReference type="ARBA" id="ARBA00023015"/>
    </source>
</evidence>
<protein>
    <submittedName>
        <fullName evidence="6">DNA-binding transcriptional regulator, LysR family</fullName>
    </submittedName>
</protein>
<dbReference type="CDD" id="cd05466">
    <property type="entry name" value="PBP2_LTTR_substrate"/>
    <property type="match status" value="1"/>
</dbReference>
<sequence>MKLDDLKLFVAVARAPGLREAARQLGQSPGTVSKAIKRIETHYQQALFRRQGWALTEAGKMLFVRALELAQTLDKIDGELGQPRRRHLRISGSQALLSQFVAPILARLDTPVSVETQLAADLVPLARHQVDLALLSTLSGERPQGREWQATELAQAQFVTVARPGHPLLSDCSEAVPIDRVLQQPFVVPAKPIYGQMSSQTSLDGWYDEPFHRQIRARVEDVATLVSLVKATDWLAYVPDYLAQSQGLAVLPVSGCPYTCEQVIWLCQPKPAVYHWLAPLSEGIAGQTDAS</sequence>
<evidence type="ECO:0000256" key="3">
    <source>
        <dbReference type="ARBA" id="ARBA00023125"/>
    </source>
</evidence>
<dbReference type="PANTHER" id="PTHR30126:SF98">
    <property type="entry name" value="HTH-TYPE TRANSCRIPTIONAL ACTIVATOR BAUR"/>
    <property type="match status" value="1"/>
</dbReference>
<organism evidence="6 7">
    <name type="scientific">Ferrimonas marina</name>
    <dbReference type="NCBI Taxonomy" id="299255"/>
    <lineage>
        <taxon>Bacteria</taxon>
        <taxon>Pseudomonadati</taxon>
        <taxon>Pseudomonadota</taxon>
        <taxon>Gammaproteobacteria</taxon>
        <taxon>Alteromonadales</taxon>
        <taxon>Ferrimonadaceae</taxon>
        <taxon>Ferrimonas</taxon>
    </lineage>
</organism>
<reference evidence="6 7" key="1">
    <citation type="submission" date="2016-11" db="EMBL/GenBank/DDBJ databases">
        <authorList>
            <person name="Jaros S."/>
            <person name="Januszkiewicz K."/>
            <person name="Wedrychowicz H."/>
        </authorList>
    </citation>
    <scope>NUCLEOTIDE SEQUENCE [LARGE SCALE GENOMIC DNA]</scope>
    <source>
        <strain evidence="6 7">DSM 16917</strain>
    </source>
</reference>
<comment type="similarity">
    <text evidence="1">Belongs to the LysR transcriptional regulatory family.</text>
</comment>
<dbReference type="AlphaFoldDB" id="A0A1M5VFP5"/>
<dbReference type="InterPro" id="IPR005119">
    <property type="entry name" value="LysR_subst-bd"/>
</dbReference>
<dbReference type="Gene3D" id="3.40.190.10">
    <property type="entry name" value="Periplasmic binding protein-like II"/>
    <property type="match status" value="2"/>
</dbReference>
<evidence type="ECO:0000256" key="4">
    <source>
        <dbReference type="ARBA" id="ARBA00023163"/>
    </source>
</evidence>
<dbReference type="SUPFAM" id="SSF46785">
    <property type="entry name" value="Winged helix' DNA-binding domain"/>
    <property type="match status" value="1"/>
</dbReference>
<dbReference type="Pfam" id="PF03466">
    <property type="entry name" value="LysR_substrate"/>
    <property type="match status" value="1"/>
</dbReference>
<dbReference type="GO" id="GO:0003700">
    <property type="term" value="F:DNA-binding transcription factor activity"/>
    <property type="evidence" value="ECO:0007669"/>
    <property type="project" value="InterPro"/>
</dbReference>
<dbReference type="InterPro" id="IPR036390">
    <property type="entry name" value="WH_DNA-bd_sf"/>
</dbReference>
<evidence type="ECO:0000313" key="6">
    <source>
        <dbReference type="EMBL" id="SHH73733.1"/>
    </source>
</evidence>
<dbReference type="EMBL" id="FQXG01000004">
    <property type="protein sequence ID" value="SHH73733.1"/>
    <property type="molecule type" value="Genomic_DNA"/>
</dbReference>
<gene>
    <name evidence="6" type="ORF">SAMN02745129_2742</name>
</gene>
<dbReference type="PROSITE" id="PS50931">
    <property type="entry name" value="HTH_LYSR"/>
    <property type="match status" value="1"/>
</dbReference>
<evidence type="ECO:0000256" key="1">
    <source>
        <dbReference type="ARBA" id="ARBA00009437"/>
    </source>
</evidence>
<dbReference type="OrthoDB" id="570111at2"/>
<dbReference type="STRING" id="299255.SAMN02745129_2742"/>
<feature type="domain" description="HTH lysR-type" evidence="5">
    <location>
        <begin position="1"/>
        <end position="56"/>
    </location>
</feature>
<dbReference type="Gene3D" id="1.10.10.10">
    <property type="entry name" value="Winged helix-like DNA-binding domain superfamily/Winged helix DNA-binding domain"/>
    <property type="match status" value="1"/>
</dbReference>
<evidence type="ECO:0000259" key="5">
    <source>
        <dbReference type="PROSITE" id="PS50931"/>
    </source>
</evidence>
<keyword evidence="3 6" id="KW-0238">DNA-binding</keyword>
<dbReference type="InterPro" id="IPR036388">
    <property type="entry name" value="WH-like_DNA-bd_sf"/>
</dbReference>
<dbReference type="Proteomes" id="UP000184268">
    <property type="component" value="Unassembled WGS sequence"/>
</dbReference>
<proteinExistence type="inferred from homology"/>
<keyword evidence="4" id="KW-0804">Transcription</keyword>
<keyword evidence="2" id="KW-0805">Transcription regulation</keyword>
<keyword evidence="7" id="KW-1185">Reference proteome</keyword>
<dbReference type="GO" id="GO:0000976">
    <property type="term" value="F:transcription cis-regulatory region binding"/>
    <property type="evidence" value="ECO:0007669"/>
    <property type="project" value="TreeGrafter"/>
</dbReference>
<dbReference type="SUPFAM" id="SSF53850">
    <property type="entry name" value="Periplasmic binding protein-like II"/>
    <property type="match status" value="1"/>
</dbReference>
<accession>A0A1M5VFP5</accession>
<dbReference type="Pfam" id="PF00126">
    <property type="entry name" value="HTH_1"/>
    <property type="match status" value="1"/>
</dbReference>
<name>A0A1M5VFP5_9GAMM</name>
<dbReference type="PANTHER" id="PTHR30126">
    <property type="entry name" value="HTH-TYPE TRANSCRIPTIONAL REGULATOR"/>
    <property type="match status" value="1"/>
</dbReference>
<dbReference type="RefSeq" id="WP_067656533.1">
    <property type="nucleotide sequence ID" value="NZ_FQXG01000004.1"/>
</dbReference>
<dbReference type="InterPro" id="IPR000847">
    <property type="entry name" value="LysR_HTH_N"/>
</dbReference>
<evidence type="ECO:0000313" key="7">
    <source>
        <dbReference type="Proteomes" id="UP000184268"/>
    </source>
</evidence>